<protein>
    <submittedName>
        <fullName evidence="1">Uncharacterized protein</fullName>
    </submittedName>
</protein>
<proteinExistence type="predicted"/>
<keyword evidence="2" id="KW-1185">Reference proteome</keyword>
<name>A0A8R7U4X3_TRIUA</name>
<sequence>MCVNDLFLIADASRTYHEQMIAKSTIINFLATQA</sequence>
<accession>A0A8R7U4X3</accession>
<dbReference type="EnsemblPlants" id="TuG1812G0400000669.01.T01">
    <property type="protein sequence ID" value="TuG1812G0400000669.01.T01"/>
    <property type="gene ID" value="TuG1812G0400000669.01"/>
</dbReference>
<dbReference type="Gramene" id="TuG1812G0400000669.01.T01">
    <property type="protein sequence ID" value="TuG1812G0400000669.01.T01"/>
    <property type="gene ID" value="TuG1812G0400000669.01"/>
</dbReference>
<reference evidence="1" key="2">
    <citation type="submission" date="2018-03" db="EMBL/GenBank/DDBJ databases">
        <title>The Triticum urartu genome reveals the dynamic nature of wheat genome evolution.</title>
        <authorList>
            <person name="Ling H."/>
            <person name="Ma B."/>
            <person name="Shi X."/>
            <person name="Liu H."/>
            <person name="Dong L."/>
            <person name="Sun H."/>
            <person name="Cao Y."/>
            <person name="Gao Q."/>
            <person name="Zheng S."/>
            <person name="Li Y."/>
            <person name="Yu Y."/>
            <person name="Du H."/>
            <person name="Qi M."/>
            <person name="Li Y."/>
            <person name="Yu H."/>
            <person name="Cui Y."/>
            <person name="Wang N."/>
            <person name="Chen C."/>
            <person name="Wu H."/>
            <person name="Zhao Y."/>
            <person name="Zhang J."/>
            <person name="Li Y."/>
            <person name="Zhou W."/>
            <person name="Zhang B."/>
            <person name="Hu W."/>
            <person name="Eijk M."/>
            <person name="Tang J."/>
            <person name="Witsenboer H."/>
            <person name="Zhao S."/>
            <person name="Li Z."/>
            <person name="Zhang A."/>
            <person name="Wang D."/>
            <person name="Liang C."/>
        </authorList>
    </citation>
    <scope>NUCLEOTIDE SEQUENCE [LARGE SCALE GENOMIC DNA]</scope>
    <source>
        <strain evidence="1">cv. G1812</strain>
    </source>
</reference>
<reference evidence="1" key="3">
    <citation type="submission" date="2022-06" db="UniProtKB">
        <authorList>
            <consortium name="EnsemblPlants"/>
        </authorList>
    </citation>
    <scope>IDENTIFICATION</scope>
</reference>
<reference evidence="2" key="1">
    <citation type="journal article" date="2013" name="Nature">
        <title>Draft genome of the wheat A-genome progenitor Triticum urartu.</title>
        <authorList>
            <person name="Ling H.Q."/>
            <person name="Zhao S."/>
            <person name="Liu D."/>
            <person name="Wang J."/>
            <person name="Sun H."/>
            <person name="Zhang C."/>
            <person name="Fan H."/>
            <person name="Li D."/>
            <person name="Dong L."/>
            <person name="Tao Y."/>
            <person name="Gao C."/>
            <person name="Wu H."/>
            <person name="Li Y."/>
            <person name="Cui Y."/>
            <person name="Guo X."/>
            <person name="Zheng S."/>
            <person name="Wang B."/>
            <person name="Yu K."/>
            <person name="Liang Q."/>
            <person name="Yang W."/>
            <person name="Lou X."/>
            <person name="Chen J."/>
            <person name="Feng M."/>
            <person name="Jian J."/>
            <person name="Zhang X."/>
            <person name="Luo G."/>
            <person name="Jiang Y."/>
            <person name="Liu J."/>
            <person name="Wang Z."/>
            <person name="Sha Y."/>
            <person name="Zhang B."/>
            <person name="Wu H."/>
            <person name="Tang D."/>
            <person name="Shen Q."/>
            <person name="Xue P."/>
            <person name="Zou S."/>
            <person name="Wang X."/>
            <person name="Liu X."/>
            <person name="Wang F."/>
            <person name="Yang Y."/>
            <person name="An X."/>
            <person name="Dong Z."/>
            <person name="Zhang K."/>
            <person name="Zhang X."/>
            <person name="Luo M.C."/>
            <person name="Dvorak J."/>
            <person name="Tong Y."/>
            <person name="Wang J."/>
            <person name="Yang H."/>
            <person name="Li Z."/>
            <person name="Wang D."/>
            <person name="Zhang A."/>
            <person name="Wang J."/>
        </authorList>
    </citation>
    <scope>NUCLEOTIDE SEQUENCE</scope>
    <source>
        <strain evidence="2">cv. G1812</strain>
    </source>
</reference>
<evidence type="ECO:0000313" key="2">
    <source>
        <dbReference type="Proteomes" id="UP000015106"/>
    </source>
</evidence>
<organism evidence="1 2">
    <name type="scientific">Triticum urartu</name>
    <name type="common">Red wild einkorn</name>
    <name type="synonym">Crithodium urartu</name>
    <dbReference type="NCBI Taxonomy" id="4572"/>
    <lineage>
        <taxon>Eukaryota</taxon>
        <taxon>Viridiplantae</taxon>
        <taxon>Streptophyta</taxon>
        <taxon>Embryophyta</taxon>
        <taxon>Tracheophyta</taxon>
        <taxon>Spermatophyta</taxon>
        <taxon>Magnoliopsida</taxon>
        <taxon>Liliopsida</taxon>
        <taxon>Poales</taxon>
        <taxon>Poaceae</taxon>
        <taxon>BOP clade</taxon>
        <taxon>Pooideae</taxon>
        <taxon>Triticodae</taxon>
        <taxon>Triticeae</taxon>
        <taxon>Triticinae</taxon>
        <taxon>Triticum</taxon>
    </lineage>
</organism>
<evidence type="ECO:0000313" key="1">
    <source>
        <dbReference type="EnsemblPlants" id="TuG1812G0400000669.01.T01"/>
    </source>
</evidence>
<dbReference type="Proteomes" id="UP000015106">
    <property type="component" value="Chromosome 4"/>
</dbReference>
<dbReference type="AlphaFoldDB" id="A0A8R7U4X3"/>